<protein>
    <submittedName>
        <fullName evidence="2">Glucokinase</fullName>
    </submittedName>
</protein>
<proteinExistence type="inferred from homology"/>
<evidence type="ECO:0000256" key="1">
    <source>
        <dbReference type="ARBA" id="ARBA00006479"/>
    </source>
</evidence>
<dbReference type="RefSeq" id="WP_020834522.1">
    <property type="nucleotide sequence ID" value="NC_021846.1"/>
</dbReference>
<dbReference type="InterPro" id="IPR000600">
    <property type="entry name" value="ROK"/>
</dbReference>
<dbReference type="eggNOG" id="COG1940">
    <property type="taxonomic scope" value="Bacteria"/>
</dbReference>
<sequence length="234" mass="26057">MDFDFIGLACPGPLNLKTGEIINTPNLPAWNGKNLVEEFKKIFLNKEIKFNNNANVAALGQFSIRKVIESLLYFTVSTRIGAGFINEGKIFNGFTGKACEIANALPKISTIEPSKSGFEYLASGKNIAKRLQELGVKVENAKEAFEIFKTRKNSIVSDYFITMEIELISLFSTAIYFLNPEIIVIGGSVAMNNQDWFNAIFNKVLEVTSDISYKTKFEFAKELDDSTLIGCCEL</sequence>
<dbReference type="HOGENOM" id="CLU_036604_0_2_14"/>
<accession>S5MCB8</accession>
<dbReference type="Proteomes" id="UP000014984">
    <property type="component" value="Chromosome"/>
</dbReference>
<dbReference type="PANTHER" id="PTHR18964">
    <property type="entry name" value="ROK (REPRESSOR, ORF, KINASE) FAMILY"/>
    <property type="match status" value="1"/>
</dbReference>
<keyword evidence="2" id="KW-0418">Kinase</keyword>
<dbReference type="STRING" id="1276220.STAIW_v1c07950"/>
<reference evidence="2 3" key="1">
    <citation type="journal article" date="2013" name="Genome Biol. Evol.">
        <title>Comparison of metabolic capacities and inference of gene content evolution in mosquito-associated Spiroplasma diminutum and S. taiwanense.</title>
        <authorList>
            <person name="Lo W.S."/>
            <person name="Ku C."/>
            <person name="Chen L.L."/>
            <person name="Chang T.H."/>
            <person name="Kuo C.H."/>
        </authorList>
    </citation>
    <scope>NUCLEOTIDE SEQUENCE [LARGE SCALE GENOMIC DNA]</scope>
    <source>
        <strain evidence="2">CT-1</strain>
    </source>
</reference>
<dbReference type="InterPro" id="IPR043129">
    <property type="entry name" value="ATPase_NBD"/>
</dbReference>
<keyword evidence="2" id="KW-0808">Transferase</keyword>
<dbReference type="GO" id="GO:0016301">
    <property type="term" value="F:kinase activity"/>
    <property type="evidence" value="ECO:0007669"/>
    <property type="project" value="UniProtKB-KW"/>
</dbReference>
<dbReference type="Gene3D" id="3.30.420.40">
    <property type="match status" value="2"/>
</dbReference>
<gene>
    <name evidence="2" type="ORF">STAIW_v1c07950</name>
</gene>
<dbReference type="OrthoDB" id="9796533at2"/>
<dbReference type="KEGG" id="stai:STAIW_v1c07950"/>
<evidence type="ECO:0000313" key="3">
    <source>
        <dbReference type="Proteomes" id="UP000014984"/>
    </source>
</evidence>
<dbReference type="EMBL" id="CP005074">
    <property type="protein sequence ID" value="AGR41383.1"/>
    <property type="molecule type" value="Genomic_DNA"/>
</dbReference>
<comment type="similarity">
    <text evidence="1">Belongs to the ROK (NagC/XylR) family.</text>
</comment>
<evidence type="ECO:0000313" key="2">
    <source>
        <dbReference type="EMBL" id="AGR41383.1"/>
    </source>
</evidence>
<dbReference type="AlphaFoldDB" id="S5MCB8"/>
<organism evidence="2 3">
    <name type="scientific">Spiroplasma taiwanense CT-1</name>
    <dbReference type="NCBI Taxonomy" id="1276220"/>
    <lineage>
        <taxon>Bacteria</taxon>
        <taxon>Bacillati</taxon>
        <taxon>Mycoplasmatota</taxon>
        <taxon>Mollicutes</taxon>
        <taxon>Entomoplasmatales</taxon>
        <taxon>Spiroplasmataceae</taxon>
        <taxon>Spiroplasma</taxon>
    </lineage>
</organism>
<dbReference type="CDD" id="cd23763">
    <property type="entry name" value="ASKHA_ATPase_ROK"/>
    <property type="match status" value="1"/>
</dbReference>
<name>S5MCB8_9MOLU</name>
<dbReference type="PANTHER" id="PTHR18964:SF149">
    <property type="entry name" value="BIFUNCTIONAL UDP-N-ACETYLGLUCOSAMINE 2-EPIMERASE_N-ACETYLMANNOSAMINE KINASE"/>
    <property type="match status" value="1"/>
</dbReference>
<dbReference type="PATRIC" id="fig|1276220.3.peg.812"/>
<dbReference type="Pfam" id="PF00480">
    <property type="entry name" value="ROK"/>
    <property type="match status" value="1"/>
</dbReference>
<keyword evidence="3" id="KW-1185">Reference proteome</keyword>
<dbReference type="SUPFAM" id="SSF53067">
    <property type="entry name" value="Actin-like ATPase domain"/>
    <property type="match status" value="1"/>
</dbReference>